<name>A0A4Y8CT83_9HELO</name>
<dbReference type="Pfam" id="PF09663">
    <property type="entry name" value="Amido_AtzD_TrzD"/>
    <property type="match status" value="1"/>
</dbReference>
<keyword evidence="3" id="KW-1185">Reference proteome</keyword>
<dbReference type="EMBL" id="PHWZ01000330">
    <property type="protein sequence ID" value="TEY45488.1"/>
    <property type="molecule type" value="Genomic_DNA"/>
</dbReference>
<proteinExistence type="predicted"/>
<feature type="compositionally biased region" description="Low complexity" evidence="1">
    <location>
        <begin position="76"/>
        <end position="108"/>
    </location>
</feature>
<dbReference type="GO" id="GO:0016812">
    <property type="term" value="F:hydrolase activity, acting on carbon-nitrogen (but not peptide) bonds, in cyclic amides"/>
    <property type="evidence" value="ECO:0007669"/>
    <property type="project" value="InterPro"/>
</dbReference>
<evidence type="ECO:0000313" key="2">
    <source>
        <dbReference type="EMBL" id="TEY45488.1"/>
    </source>
</evidence>
<evidence type="ECO:0000313" key="3">
    <source>
        <dbReference type="Proteomes" id="UP000297299"/>
    </source>
</evidence>
<comment type="caution">
    <text evidence="2">The sequence shown here is derived from an EMBL/GenBank/DDBJ whole genome shotgun (WGS) entry which is preliminary data.</text>
</comment>
<accession>A0A4Y8CT83</accession>
<evidence type="ECO:0000256" key="1">
    <source>
        <dbReference type="SAM" id="MobiDB-lite"/>
    </source>
</evidence>
<dbReference type="InterPro" id="IPR014086">
    <property type="entry name" value="AtzD/Barbiturase"/>
</dbReference>
<organism evidence="2 3">
    <name type="scientific">Botryotinia calthae</name>
    <dbReference type="NCBI Taxonomy" id="38488"/>
    <lineage>
        <taxon>Eukaryota</taxon>
        <taxon>Fungi</taxon>
        <taxon>Dikarya</taxon>
        <taxon>Ascomycota</taxon>
        <taxon>Pezizomycotina</taxon>
        <taxon>Leotiomycetes</taxon>
        <taxon>Helotiales</taxon>
        <taxon>Sclerotiniaceae</taxon>
        <taxon>Botryotinia</taxon>
    </lineage>
</organism>
<gene>
    <name evidence="2" type="ORF">BOTCAL_0331g00080</name>
</gene>
<sequence>MSGPLRSSSITSTSNRSTFTRRRFVTLQLADLPLPGSSSIPSLSTGASTAASLSVETLFVVSLPVVLPSVELPSIEPSPAESSLAEPSSAEPSSKISSSGRFSFAESSVTTFSSPGPRLLEPRSFGTRLNGPPVAGRDYQVSNGASPEVYHVDVKTFSTTSPCIIFNLPAFGYDGSDILAVVGKVSGVGGFASDACHHCAETWEMCITPSTLKIFLKAQGVSLSNVTGGSEYLEPDSHCKMVFIKCPRGCNSDESKRSHYASAWGVYQGLHEFPLRGLGSGLPKMRSEINMGYWRTWSKKVYCVSSIEREDCGLLMIATNSRTNGNLREISAVMNNPIDVKPTQDALKKIKDDGGYLIQVFASVNPNKSGAGGS</sequence>
<dbReference type="Proteomes" id="UP000297299">
    <property type="component" value="Unassembled WGS sequence"/>
</dbReference>
<feature type="region of interest" description="Disordered" evidence="1">
    <location>
        <begin position="76"/>
        <end position="140"/>
    </location>
</feature>
<reference evidence="2 3" key="1">
    <citation type="submission" date="2017-11" db="EMBL/GenBank/DDBJ databases">
        <title>Comparative genomics of Botrytis spp.</title>
        <authorList>
            <person name="Valero-Jimenez C.A."/>
            <person name="Tapia P."/>
            <person name="Veloso J."/>
            <person name="Silva-Moreno E."/>
            <person name="Staats M."/>
            <person name="Valdes J.H."/>
            <person name="Van Kan J.A.L."/>
        </authorList>
    </citation>
    <scope>NUCLEOTIDE SEQUENCE [LARGE SCALE GENOMIC DNA]</scope>
    <source>
        <strain evidence="2 3">MUCL2830</strain>
    </source>
</reference>
<protein>
    <submittedName>
        <fullName evidence="2">Uncharacterized protein</fullName>
    </submittedName>
</protein>
<dbReference type="AlphaFoldDB" id="A0A4Y8CT83"/>
<dbReference type="OrthoDB" id="5210206at2759"/>